<sequence length="87" mass="9767">MILSFVSRRELRSPGILLVLPEASETWREVDLFSVSGSRKKRDSKLPQYSLVEVEAPSYSEIHPAAKLTERCPFQVNSSVSLPVHSP</sequence>
<dbReference type="Proteomes" id="UP000007174">
    <property type="component" value="Unassembled WGS sequence"/>
</dbReference>
<name>H1V4A1_COLHI</name>
<reference evidence="2" key="1">
    <citation type="journal article" date="2012" name="Nat. Genet.">
        <title>Lifestyle transitions in plant pathogenic Colletotrichum fungi deciphered by genome and transcriptome analyses.</title>
        <authorList>
            <person name="O'Connell R.J."/>
            <person name="Thon M.R."/>
            <person name="Hacquard S."/>
            <person name="Amyotte S.G."/>
            <person name="Kleemann J."/>
            <person name="Torres M.F."/>
            <person name="Damm U."/>
            <person name="Buiate E.A."/>
            <person name="Epstein L."/>
            <person name="Alkan N."/>
            <person name="Altmueller J."/>
            <person name="Alvarado-Balderrama L."/>
            <person name="Bauser C.A."/>
            <person name="Becker C."/>
            <person name="Birren B.W."/>
            <person name="Chen Z."/>
            <person name="Choi J."/>
            <person name="Crouch J.A."/>
            <person name="Duvick J.P."/>
            <person name="Farman M.A."/>
            <person name="Gan P."/>
            <person name="Heiman D."/>
            <person name="Henrissat B."/>
            <person name="Howard R.J."/>
            <person name="Kabbage M."/>
            <person name="Koch C."/>
            <person name="Kracher B."/>
            <person name="Kubo Y."/>
            <person name="Law A.D."/>
            <person name="Lebrun M.-H."/>
            <person name="Lee Y.-H."/>
            <person name="Miyara I."/>
            <person name="Moore N."/>
            <person name="Neumann U."/>
            <person name="Nordstroem K."/>
            <person name="Panaccione D.G."/>
            <person name="Panstruga R."/>
            <person name="Place M."/>
            <person name="Proctor R.H."/>
            <person name="Prusky D."/>
            <person name="Rech G."/>
            <person name="Reinhardt R."/>
            <person name="Rollins J.A."/>
            <person name="Rounsley S."/>
            <person name="Schardl C.L."/>
            <person name="Schwartz D.C."/>
            <person name="Shenoy N."/>
            <person name="Shirasu K."/>
            <person name="Sikhakolli U.R."/>
            <person name="Stueber K."/>
            <person name="Sukno S.A."/>
            <person name="Sweigard J.A."/>
            <person name="Takano Y."/>
            <person name="Takahara H."/>
            <person name="Trail F."/>
            <person name="van der Does H.C."/>
            <person name="Voll L.M."/>
            <person name="Will I."/>
            <person name="Young S."/>
            <person name="Zeng Q."/>
            <person name="Zhang J."/>
            <person name="Zhou S."/>
            <person name="Dickman M.B."/>
            <person name="Schulze-Lefert P."/>
            <person name="Ver Loren van Themaat E."/>
            <person name="Ma L.-J."/>
            <person name="Vaillancourt L.J."/>
        </authorList>
    </citation>
    <scope>NUCLEOTIDE SEQUENCE [LARGE SCALE GENOMIC DNA]</scope>
    <source>
        <strain evidence="2">IMI 349063</strain>
    </source>
</reference>
<evidence type="ECO:0000313" key="1">
    <source>
        <dbReference type="EMBL" id="CCF35053.1"/>
    </source>
</evidence>
<proteinExistence type="predicted"/>
<dbReference type="AlphaFoldDB" id="H1V4A1"/>
<protein>
    <submittedName>
        <fullName evidence="1">Uncharacterized protein</fullName>
    </submittedName>
</protein>
<organism evidence="1 2">
    <name type="scientific">Colletotrichum higginsianum (strain IMI 349063)</name>
    <name type="common">Crucifer anthracnose fungus</name>
    <dbReference type="NCBI Taxonomy" id="759273"/>
    <lineage>
        <taxon>Eukaryota</taxon>
        <taxon>Fungi</taxon>
        <taxon>Dikarya</taxon>
        <taxon>Ascomycota</taxon>
        <taxon>Pezizomycotina</taxon>
        <taxon>Sordariomycetes</taxon>
        <taxon>Hypocreomycetidae</taxon>
        <taxon>Glomerellales</taxon>
        <taxon>Glomerellaceae</taxon>
        <taxon>Colletotrichum</taxon>
        <taxon>Colletotrichum destructivum species complex</taxon>
    </lineage>
</organism>
<dbReference type="HOGENOM" id="CLU_2483242_0_0_1"/>
<evidence type="ECO:0000313" key="2">
    <source>
        <dbReference type="Proteomes" id="UP000007174"/>
    </source>
</evidence>
<accession>H1V4A1</accession>
<dbReference type="EMBL" id="CACQ02001380">
    <property type="protein sequence ID" value="CCF35053.1"/>
    <property type="molecule type" value="Genomic_DNA"/>
</dbReference>
<gene>
    <name evidence="1" type="ORF">CH063_01238</name>
</gene>